<evidence type="ECO:0000256" key="1">
    <source>
        <dbReference type="ARBA" id="ARBA00022801"/>
    </source>
</evidence>
<dbReference type="PANTHER" id="PTHR43798">
    <property type="entry name" value="MONOACYLGLYCEROL LIPASE"/>
    <property type="match status" value="1"/>
</dbReference>
<accession>A0A6L8V2S4</accession>
<dbReference type="AlphaFoldDB" id="A0A6L8V2S4"/>
<gene>
    <name evidence="3" type="ORF">GQF01_21860</name>
</gene>
<proteinExistence type="predicted"/>
<dbReference type="InterPro" id="IPR000073">
    <property type="entry name" value="AB_hydrolase_1"/>
</dbReference>
<comment type="caution">
    <text evidence="3">The sequence shown here is derived from an EMBL/GenBank/DDBJ whole genome shotgun (WGS) entry which is preliminary data.</text>
</comment>
<dbReference type="Gene3D" id="3.40.50.1820">
    <property type="entry name" value="alpha/beta hydrolase"/>
    <property type="match status" value="1"/>
</dbReference>
<dbReference type="GO" id="GO:0016020">
    <property type="term" value="C:membrane"/>
    <property type="evidence" value="ECO:0007669"/>
    <property type="project" value="TreeGrafter"/>
</dbReference>
<keyword evidence="4" id="KW-1185">Reference proteome</keyword>
<evidence type="ECO:0000313" key="3">
    <source>
        <dbReference type="EMBL" id="MZQ84758.1"/>
    </source>
</evidence>
<feature type="domain" description="AB hydrolase-1" evidence="2">
    <location>
        <begin position="49"/>
        <end position="235"/>
    </location>
</feature>
<name>A0A6L8V2S4_9BACL</name>
<dbReference type="InterPro" id="IPR050266">
    <property type="entry name" value="AB_hydrolase_sf"/>
</dbReference>
<dbReference type="EMBL" id="WTUZ01000022">
    <property type="protein sequence ID" value="MZQ84758.1"/>
    <property type="molecule type" value="Genomic_DNA"/>
</dbReference>
<dbReference type="GO" id="GO:0016787">
    <property type="term" value="F:hydrolase activity"/>
    <property type="evidence" value="ECO:0007669"/>
    <property type="project" value="UniProtKB-KW"/>
</dbReference>
<sequence length="247" mass="27220">MTQGKKATIVWLPGWSMPSEVFEQLCKSLPDYQHVHVNISEAETPEEMLSITEDAAAKWQASEIHKPLFIGGWSLGGLLALRLAAQGKANGLLLFAATAQFVRSKSEAHLGQPDAYVRQMIKGAAQDALAVESKFRQMLWTETERETGIAEGLPPIGSWTVPALTAGLQILRKVEVSAVRSEIMCPVLLFHGREDRICPYEGAEELAAGLPYAKLHAIPDCGHVPFVGREEEIAAEMRRWLEQQHGN</sequence>
<reference evidence="3 4" key="1">
    <citation type="submission" date="2019-12" db="EMBL/GenBank/DDBJ databases">
        <title>Paenibacillus sp. nov. sp. isolated from soil.</title>
        <authorList>
            <person name="Kim J."/>
            <person name="Jeong S.E."/>
            <person name="Jung H.S."/>
            <person name="Jeon C.O."/>
        </authorList>
    </citation>
    <scope>NUCLEOTIDE SEQUENCE [LARGE SCALE GENOMIC DNA]</scope>
    <source>
        <strain evidence="3 4">5J-6</strain>
    </source>
</reference>
<dbReference type="PANTHER" id="PTHR43798:SF31">
    <property type="entry name" value="AB HYDROLASE SUPERFAMILY PROTEIN YCLE"/>
    <property type="match status" value="1"/>
</dbReference>
<protein>
    <submittedName>
        <fullName evidence="3">Alpha/beta fold hydrolase</fullName>
    </submittedName>
</protein>
<dbReference type="Pfam" id="PF12697">
    <property type="entry name" value="Abhydrolase_6"/>
    <property type="match status" value="1"/>
</dbReference>
<evidence type="ECO:0000313" key="4">
    <source>
        <dbReference type="Proteomes" id="UP000481087"/>
    </source>
</evidence>
<evidence type="ECO:0000259" key="2">
    <source>
        <dbReference type="Pfam" id="PF12697"/>
    </source>
</evidence>
<organism evidence="3 4">
    <name type="scientific">Paenibacillus silvestris</name>
    <dbReference type="NCBI Taxonomy" id="2606219"/>
    <lineage>
        <taxon>Bacteria</taxon>
        <taxon>Bacillati</taxon>
        <taxon>Bacillota</taxon>
        <taxon>Bacilli</taxon>
        <taxon>Bacillales</taxon>
        <taxon>Paenibacillaceae</taxon>
        <taxon>Paenibacillus</taxon>
    </lineage>
</organism>
<dbReference type="Proteomes" id="UP000481087">
    <property type="component" value="Unassembled WGS sequence"/>
</dbReference>
<dbReference type="InterPro" id="IPR029058">
    <property type="entry name" value="AB_hydrolase_fold"/>
</dbReference>
<dbReference type="SUPFAM" id="SSF53474">
    <property type="entry name" value="alpha/beta-Hydrolases"/>
    <property type="match status" value="1"/>
</dbReference>
<keyword evidence="1 3" id="KW-0378">Hydrolase</keyword>